<organism evidence="1">
    <name type="scientific">hydrothermal vent metagenome</name>
    <dbReference type="NCBI Taxonomy" id="652676"/>
    <lineage>
        <taxon>unclassified sequences</taxon>
        <taxon>metagenomes</taxon>
        <taxon>ecological metagenomes</taxon>
    </lineage>
</organism>
<dbReference type="AlphaFoldDB" id="A0A3B0YMV1"/>
<sequence length="94" mass="10682">MAQARVVEVDYYQLVDNMKRASNAKGLIETTDKKRWKAYITEKNIQDIKLEAFGKVKFMAGKPRLAAIETGSSWDGCYVYSHEDEAAMKWEASG</sequence>
<gene>
    <name evidence="1" type="ORF">MNBD_GAMMA15-453</name>
</gene>
<accession>A0A3B0YMV1</accession>
<reference evidence="1" key="1">
    <citation type="submission" date="2018-06" db="EMBL/GenBank/DDBJ databases">
        <authorList>
            <person name="Zhirakovskaya E."/>
        </authorList>
    </citation>
    <scope>NUCLEOTIDE SEQUENCE</scope>
</reference>
<name>A0A3B0YMV1_9ZZZZ</name>
<dbReference type="EMBL" id="UOFN01000061">
    <property type="protein sequence ID" value="VAW76602.1"/>
    <property type="molecule type" value="Genomic_DNA"/>
</dbReference>
<evidence type="ECO:0000313" key="1">
    <source>
        <dbReference type="EMBL" id="VAW76602.1"/>
    </source>
</evidence>
<protein>
    <submittedName>
        <fullName evidence="1">Uncharacterized protein</fullName>
    </submittedName>
</protein>
<proteinExistence type="predicted"/>